<dbReference type="Pfam" id="PF07690">
    <property type="entry name" value="MFS_1"/>
    <property type="match status" value="1"/>
</dbReference>
<feature type="transmembrane region" description="Helical" evidence="7">
    <location>
        <begin position="369"/>
        <end position="386"/>
    </location>
</feature>
<name>A0ABQ6CGG7_9HYPH</name>
<evidence type="ECO:0000256" key="3">
    <source>
        <dbReference type="ARBA" id="ARBA00022692"/>
    </source>
</evidence>
<dbReference type="Gene3D" id="1.20.1250.20">
    <property type="entry name" value="MFS general substrate transporter like domains"/>
    <property type="match status" value="1"/>
</dbReference>
<dbReference type="InterPro" id="IPR020846">
    <property type="entry name" value="MFS_dom"/>
</dbReference>
<organism evidence="9 10">
    <name type="scientific">Labrys miyagiensis</name>
    <dbReference type="NCBI Taxonomy" id="346912"/>
    <lineage>
        <taxon>Bacteria</taxon>
        <taxon>Pseudomonadati</taxon>
        <taxon>Pseudomonadota</taxon>
        <taxon>Alphaproteobacteria</taxon>
        <taxon>Hyphomicrobiales</taxon>
        <taxon>Xanthobacteraceae</taxon>
        <taxon>Labrys</taxon>
    </lineage>
</organism>
<evidence type="ECO:0000256" key="2">
    <source>
        <dbReference type="ARBA" id="ARBA00022448"/>
    </source>
</evidence>
<dbReference type="PANTHER" id="PTHR42718:SF9">
    <property type="entry name" value="MAJOR FACILITATOR SUPERFAMILY MULTIDRUG TRANSPORTER MFSC"/>
    <property type="match status" value="1"/>
</dbReference>
<feature type="transmembrane region" description="Helical" evidence="7">
    <location>
        <begin position="68"/>
        <end position="88"/>
    </location>
</feature>
<evidence type="ECO:0000256" key="4">
    <source>
        <dbReference type="ARBA" id="ARBA00022989"/>
    </source>
</evidence>
<feature type="transmembrane region" description="Helical" evidence="7">
    <location>
        <begin position="344"/>
        <end position="363"/>
    </location>
</feature>
<sequence length="470" mass="47679">MLNAMKASTADGKEDPDAAEDGLPTPQRHYVVAAVLAAVVLVVLDGAIANVALPTMAAALRVSSSQSIWVVTAYQMALVMTLLPAAALGESRGYRRVFIAGVVVFTAASALCALSPSLPWLVAARFVQGIGGAGVMALAVALLRFATPLRLLGAVLGWNALVIALSAAAGPTIGAAILSVATWPWLFAVNLPVGAVVLLAARALPRTGGTGRRIDGLSVLLNAGTFAPLVVGVDLLVTRPALATGLLAAAALSLTALIRRELPRTAPLIPLDLLRDGSFRISVMASICCFAGQMAGMVALPFYLHHGLGQDAFMTGLFMTPWPLATAIAGPVSGRIADRVSSAWLCAAGGACLAVGLAGAALWPLQGNPLLLIPFTIASGLGFGFFQTPNNRNMLLSAPRARSGAAGGMQGTARLAGQTAGSVIMTLLFTLAPADTAPRAGLAIGAVLAVLAAAVSTLRAGRRVAEKVAA</sequence>
<feature type="region of interest" description="Disordered" evidence="6">
    <location>
        <begin position="1"/>
        <end position="21"/>
    </location>
</feature>
<keyword evidence="4 7" id="KW-1133">Transmembrane helix</keyword>
<evidence type="ECO:0000313" key="10">
    <source>
        <dbReference type="Proteomes" id="UP001156882"/>
    </source>
</evidence>
<dbReference type="Gene3D" id="1.20.1720.10">
    <property type="entry name" value="Multidrug resistance protein D"/>
    <property type="match status" value="1"/>
</dbReference>
<dbReference type="PANTHER" id="PTHR42718">
    <property type="entry name" value="MAJOR FACILITATOR SUPERFAMILY MULTIDRUG TRANSPORTER MFSC"/>
    <property type="match status" value="1"/>
</dbReference>
<accession>A0ABQ6CGG7</accession>
<comment type="caution">
    <text evidence="9">The sequence shown here is derived from an EMBL/GenBank/DDBJ whole genome shotgun (WGS) entry which is preliminary data.</text>
</comment>
<keyword evidence="2" id="KW-0813">Transport</keyword>
<evidence type="ECO:0000256" key="1">
    <source>
        <dbReference type="ARBA" id="ARBA00004141"/>
    </source>
</evidence>
<dbReference type="SUPFAM" id="SSF103473">
    <property type="entry name" value="MFS general substrate transporter"/>
    <property type="match status" value="1"/>
</dbReference>
<comment type="subcellular location">
    <subcellularLocation>
        <location evidence="1">Membrane</location>
        <topology evidence="1">Multi-pass membrane protein</topology>
    </subcellularLocation>
</comment>
<feature type="transmembrane region" description="Helical" evidence="7">
    <location>
        <begin position="30"/>
        <end position="48"/>
    </location>
</feature>
<feature type="transmembrane region" description="Helical" evidence="7">
    <location>
        <begin position="415"/>
        <end position="434"/>
    </location>
</feature>
<evidence type="ECO:0000313" key="9">
    <source>
        <dbReference type="EMBL" id="GLS17935.1"/>
    </source>
</evidence>
<feature type="domain" description="Major facilitator superfamily (MFS) profile" evidence="8">
    <location>
        <begin position="31"/>
        <end position="464"/>
    </location>
</feature>
<feature type="transmembrane region" description="Helical" evidence="7">
    <location>
        <begin position="122"/>
        <end position="143"/>
    </location>
</feature>
<feature type="transmembrane region" description="Helical" evidence="7">
    <location>
        <begin position="216"/>
        <end position="235"/>
    </location>
</feature>
<protein>
    <submittedName>
        <fullName evidence="9">MFS transporter</fullName>
    </submittedName>
</protein>
<feature type="transmembrane region" description="Helical" evidence="7">
    <location>
        <begin position="97"/>
        <end position="116"/>
    </location>
</feature>
<dbReference type="InterPro" id="IPR036259">
    <property type="entry name" value="MFS_trans_sf"/>
</dbReference>
<feature type="transmembrane region" description="Helical" evidence="7">
    <location>
        <begin position="440"/>
        <end position="458"/>
    </location>
</feature>
<feature type="transmembrane region" description="Helical" evidence="7">
    <location>
        <begin position="183"/>
        <end position="204"/>
    </location>
</feature>
<dbReference type="EMBL" id="BSPC01000007">
    <property type="protein sequence ID" value="GLS17935.1"/>
    <property type="molecule type" value="Genomic_DNA"/>
</dbReference>
<evidence type="ECO:0000256" key="7">
    <source>
        <dbReference type="SAM" id="Phobius"/>
    </source>
</evidence>
<evidence type="ECO:0000259" key="8">
    <source>
        <dbReference type="PROSITE" id="PS50850"/>
    </source>
</evidence>
<reference evidence="10" key="1">
    <citation type="journal article" date="2019" name="Int. J. Syst. Evol. Microbiol.">
        <title>The Global Catalogue of Microorganisms (GCM) 10K type strain sequencing project: providing services to taxonomists for standard genome sequencing and annotation.</title>
        <authorList>
            <consortium name="The Broad Institute Genomics Platform"/>
            <consortium name="The Broad Institute Genome Sequencing Center for Infectious Disease"/>
            <person name="Wu L."/>
            <person name="Ma J."/>
        </authorList>
    </citation>
    <scope>NUCLEOTIDE SEQUENCE [LARGE SCALE GENOMIC DNA]</scope>
    <source>
        <strain evidence="10">NBRC 101365</strain>
    </source>
</reference>
<dbReference type="Proteomes" id="UP001156882">
    <property type="component" value="Unassembled WGS sequence"/>
</dbReference>
<evidence type="ECO:0000256" key="6">
    <source>
        <dbReference type="SAM" id="MobiDB-lite"/>
    </source>
</evidence>
<keyword evidence="5 7" id="KW-0472">Membrane</keyword>
<feature type="transmembrane region" description="Helical" evidence="7">
    <location>
        <begin position="155"/>
        <end position="177"/>
    </location>
</feature>
<feature type="transmembrane region" description="Helical" evidence="7">
    <location>
        <begin position="279"/>
        <end position="300"/>
    </location>
</feature>
<keyword evidence="3 7" id="KW-0812">Transmembrane</keyword>
<dbReference type="InterPro" id="IPR011701">
    <property type="entry name" value="MFS"/>
</dbReference>
<dbReference type="PROSITE" id="PS50850">
    <property type="entry name" value="MFS"/>
    <property type="match status" value="1"/>
</dbReference>
<feature type="transmembrane region" description="Helical" evidence="7">
    <location>
        <begin position="312"/>
        <end position="332"/>
    </location>
</feature>
<gene>
    <name evidence="9" type="ORF">GCM10007874_09510</name>
</gene>
<evidence type="ECO:0000256" key="5">
    <source>
        <dbReference type="ARBA" id="ARBA00023136"/>
    </source>
</evidence>
<proteinExistence type="predicted"/>
<feature type="transmembrane region" description="Helical" evidence="7">
    <location>
        <begin position="241"/>
        <end position="258"/>
    </location>
</feature>
<dbReference type="PRINTS" id="PR01036">
    <property type="entry name" value="TCRTETB"/>
</dbReference>
<dbReference type="CDD" id="cd17321">
    <property type="entry name" value="MFS_MMR_MDR_like"/>
    <property type="match status" value="1"/>
</dbReference>
<keyword evidence="10" id="KW-1185">Reference proteome</keyword>